<evidence type="ECO:0000313" key="2">
    <source>
        <dbReference type="Proteomes" id="UP000231098"/>
    </source>
</evidence>
<gene>
    <name evidence="1" type="ORF">COT51_00845</name>
</gene>
<protein>
    <submittedName>
        <fullName evidence="1">Uncharacterized protein</fullName>
    </submittedName>
</protein>
<sequence length="76" mass="8279">MGVGFVCSMRGCGGLIDPAEGGLRLPTGCTSSDYAFRCPECGRLHWRNSHPVFNRQGKAAYIKEGKFLLVKEESEG</sequence>
<proteinExistence type="predicted"/>
<name>A0A2H0XCA5_UNCKA</name>
<dbReference type="EMBL" id="PEYV01000016">
    <property type="protein sequence ID" value="PIS21799.1"/>
    <property type="molecule type" value="Genomic_DNA"/>
</dbReference>
<accession>A0A2H0XCA5</accession>
<organism evidence="1 2">
    <name type="scientific">candidate division WWE3 bacterium CG08_land_8_20_14_0_20_41_15</name>
    <dbReference type="NCBI Taxonomy" id="1975086"/>
    <lineage>
        <taxon>Bacteria</taxon>
        <taxon>Katanobacteria</taxon>
    </lineage>
</organism>
<evidence type="ECO:0000313" key="1">
    <source>
        <dbReference type="EMBL" id="PIS21799.1"/>
    </source>
</evidence>
<dbReference type="AlphaFoldDB" id="A0A2H0XCA5"/>
<reference evidence="2" key="1">
    <citation type="submission" date="2017-09" db="EMBL/GenBank/DDBJ databases">
        <title>Depth-based differentiation of microbial function through sediment-hosted aquifers and enrichment of novel symbionts in the deep terrestrial subsurface.</title>
        <authorList>
            <person name="Probst A.J."/>
            <person name="Ladd B."/>
            <person name="Jarett J.K."/>
            <person name="Geller-Mcgrath D.E."/>
            <person name="Sieber C.M.K."/>
            <person name="Emerson J.B."/>
            <person name="Anantharaman K."/>
            <person name="Thomas B.C."/>
            <person name="Malmstrom R."/>
            <person name="Stieglmeier M."/>
            <person name="Klingl A."/>
            <person name="Woyke T."/>
            <person name="Ryan C.M."/>
            <person name="Banfield J.F."/>
        </authorList>
    </citation>
    <scope>NUCLEOTIDE SEQUENCE [LARGE SCALE GENOMIC DNA]</scope>
</reference>
<dbReference type="Proteomes" id="UP000231098">
    <property type="component" value="Unassembled WGS sequence"/>
</dbReference>
<comment type="caution">
    <text evidence="1">The sequence shown here is derived from an EMBL/GenBank/DDBJ whole genome shotgun (WGS) entry which is preliminary data.</text>
</comment>